<dbReference type="AlphaFoldDB" id="C4XVF5"/>
<dbReference type="ExpressionAtlas" id="C4XVF5">
    <property type="expression patterns" value="baseline and differential"/>
</dbReference>
<evidence type="ECO:0000259" key="1">
    <source>
        <dbReference type="SMART" id="SM00587"/>
    </source>
</evidence>
<evidence type="ECO:0000313" key="2">
    <source>
        <dbReference type="EMBL" id="ACR27051.1"/>
    </source>
</evidence>
<dbReference type="SUPFAM" id="SSF56112">
    <property type="entry name" value="Protein kinase-like (PK-like)"/>
    <property type="match status" value="1"/>
</dbReference>
<dbReference type="PANTHER" id="PTHR11012:SF6">
    <property type="entry name" value="CHK DOMAIN OV1-RELATED"/>
    <property type="match status" value="1"/>
</dbReference>
<dbReference type="InterPro" id="IPR015897">
    <property type="entry name" value="CHK_kinase-like"/>
</dbReference>
<dbReference type="VEuPathDB" id="VectorBase:FBgn0039323"/>
<dbReference type="Bgee" id="FBgn0039323">
    <property type="expression patterns" value="Expressed in enterocyte of anterior adult midgut epithelium in digestive tract and 26 other cell types or tissues"/>
</dbReference>
<protein>
    <submittedName>
        <fullName evidence="2">MIP10388p</fullName>
    </submittedName>
</protein>
<organism evidence="2">
    <name type="scientific">Drosophila melanogaster</name>
    <name type="common">Fruit fly</name>
    <dbReference type="NCBI Taxonomy" id="7227"/>
    <lineage>
        <taxon>Eukaryota</taxon>
        <taxon>Metazoa</taxon>
        <taxon>Ecdysozoa</taxon>
        <taxon>Arthropoda</taxon>
        <taxon>Hexapoda</taxon>
        <taxon>Insecta</taxon>
        <taxon>Pterygota</taxon>
        <taxon>Neoptera</taxon>
        <taxon>Endopterygota</taxon>
        <taxon>Diptera</taxon>
        <taxon>Brachycera</taxon>
        <taxon>Muscomorpha</taxon>
        <taxon>Ephydroidea</taxon>
        <taxon>Drosophilidae</taxon>
        <taxon>Drosophila</taxon>
        <taxon>Sophophora</taxon>
    </lineage>
</organism>
<feature type="domain" description="CHK kinase-like" evidence="1">
    <location>
        <begin position="138"/>
        <end position="331"/>
    </location>
</feature>
<dbReference type="PANTHER" id="PTHR11012">
    <property type="entry name" value="PROTEIN KINASE-LIKE DOMAIN-CONTAINING"/>
    <property type="match status" value="1"/>
</dbReference>
<feature type="non-terminal residue" evidence="2">
    <location>
        <position position="1"/>
    </location>
</feature>
<gene>
    <name evidence="2" type="primary">CG10559-RB</name>
</gene>
<name>C4XVF5_DROME</name>
<dbReference type="OrthoDB" id="191037at2759"/>
<dbReference type="Pfam" id="PF02958">
    <property type="entry name" value="EcKL"/>
    <property type="match status" value="1"/>
</dbReference>
<accession>C4XVF5</accession>
<proteinExistence type="evidence at transcript level"/>
<dbReference type="EMBL" id="BT083466">
    <property type="protein sequence ID" value="ACR27051.1"/>
    <property type="molecule type" value="mRNA"/>
</dbReference>
<reference evidence="2" key="1">
    <citation type="submission" date="2009-05" db="EMBL/GenBank/DDBJ databases">
        <authorList>
            <person name="Carlson J."/>
            <person name="Booth B."/>
            <person name="Frise E."/>
            <person name="Sandler J."/>
            <person name="Wan K."/>
            <person name="Yu C."/>
            <person name="Celniker S."/>
        </authorList>
    </citation>
    <scope>NUCLEOTIDE SEQUENCE</scope>
</reference>
<dbReference type="Gene3D" id="3.90.1200.10">
    <property type="match status" value="1"/>
</dbReference>
<dbReference type="InterPro" id="IPR004119">
    <property type="entry name" value="EcKL"/>
</dbReference>
<dbReference type="SMART" id="SM00587">
    <property type="entry name" value="CHK"/>
    <property type="match status" value="1"/>
</dbReference>
<dbReference type="InterPro" id="IPR011009">
    <property type="entry name" value="Kinase-like_dom_sf"/>
</dbReference>
<dbReference type="HOGENOM" id="CLU_010718_0_2_1"/>
<sequence length="419" mass="48514">SLLRMTAETGTAPMPTWLRANLFEELLSKRYGGNYAGIKSFKPEAGLKPGENYSTIMLRLKLEVELQDHTIENVSYMLKTPYDFEMYREILRKNNMFAVERDVFIQVIPELEQMYKDVGVEVKFGAKAYEIDAPDDYVLLQDLGPLGFRNVDRLEGLDMVHTKCVLKKMAQWHAVSATRIHLKGPYPQNYLQPTYADTMKESIEQVAETLGKYFLKCLPLYEGYEEYSAAVHKMQPKIVDLMYAMNTPDPQDFNALNHGDCWTSNIMFKYEDESPEPIETYFVDLQLPKVTSVAYDLIYFLLGSTKFEIQLSQFDYFIKYYHDHLVEHLRMLNYPEAKTPTLGFLHTQLLKYGRVGYHIAFILCPPVLLDRTEDANLTDFVTETDNGDGLKLAMYSNARYKKHVSAILKWLNNRGAFQC</sequence>